<gene>
    <name evidence="1" type="ordered locus">Fluta_1185</name>
</gene>
<protein>
    <submittedName>
        <fullName evidence="1">Sporulation domain protein</fullName>
    </submittedName>
</protein>
<dbReference type="EMBL" id="CP002542">
    <property type="protein sequence ID" value="AEA43180.1"/>
    <property type="molecule type" value="Genomic_DNA"/>
</dbReference>
<organism evidence="1 2">
    <name type="scientific">Fluviicola taffensis (strain DSM 16823 / NCIMB 13979 / RW262)</name>
    <dbReference type="NCBI Taxonomy" id="755732"/>
    <lineage>
        <taxon>Bacteria</taxon>
        <taxon>Pseudomonadati</taxon>
        <taxon>Bacteroidota</taxon>
        <taxon>Flavobacteriia</taxon>
        <taxon>Flavobacteriales</taxon>
        <taxon>Crocinitomicaceae</taxon>
        <taxon>Fluviicola</taxon>
    </lineage>
</organism>
<evidence type="ECO:0000313" key="1">
    <source>
        <dbReference type="EMBL" id="AEA43180.1"/>
    </source>
</evidence>
<dbReference type="AlphaFoldDB" id="F2IB94"/>
<sequence length="130" mass="14679" precursor="true">MKKTIISSLLVLICYCGNSQVTIVKDSRIDDLVKAQSQIIPPATTQEITGYRLQLAFDSNKSFIDESRAKFVSMFPKVDTYVEFIAPHFFLKVGDFRTQLEAEKVKTATAAQFPTGFVVKEKINLPRIDQ</sequence>
<dbReference type="RefSeq" id="WP_013685952.1">
    <property type="nucleotide sequence ID" value="NC_015321.1"/>
</dbReference>
<name>F2IB94_FLUTR</name>
<evidence type="ECO:0000313" key="2">
    <source>
        <dbReference type="Proteomes" id="UP000007463"/>
    </source>
</evidence>
<dbReference type="STRING" id="755732.Fluta_1185"/>
<dbReference type="HOGENOM" id="CLU_106289_1_0_10"/>
<reference evidence="1 2" key="1">
    <citation type="journal article" date="2011" name="Stand. Genomic Sci.">
        <title>Complete genome sequence of the gliding freshwater bacterium Fluviicola taffensis type strain (RW262).</title>
        <authorList>
            <person name="Woyke T."/>
            <person name="Chertkov O."/>
            <person name="Lapidus A."/>
            <person name="Nolan M."/>
            <person name="Lucas S."/>
            <person name="Del Rio T.G."/>
            <person name="Tice H."/>
            <person name="Cheng J.F."/>
            <person name="Tapia R."/>
            <person name="Han C."/>
            <person name="Goodwin L."/>
            <person name="Pitluck S."/>
            <person name="Liolios K."/>
            <person name="Pagani I."/>
            <person name="Ivanova N."/>
            <person name="Huntemann M."/>
            <person name="Mavromatis K."/>
            <person name="Mikhailova N."/>
            <person name="Pati A."/>
            <person name="Chen A."/>
            <person name="Palaniappan K."/>
            <person name="Land M."/>
            <person name="Hauser L."/>
            <person name="Brambilla E.M."/>
            <person name="Rohde M."/>
            <person name="Mwirichia R."/>
            <person name="Sikorski J."/>
            <person name="Tindall B.J."/>
            <person name="Goker M."/>
            <person name="Bristow J."/>
            <person name="Eisen J.A."/>
            <person name="Markowitz V."/>
            <person name="Hugenholtz P."/>
            <person name="Klenk H.P."/>
            <person name="Kyrpides N.C."/>
        </authorList>
    </citation>
    <scope>NUCLEOTIDE SEQUENCE [LARGE SCALE GENOMIC DNA]</scope>
    <source>
        <strain evidence="2">DSM 16823 / RW262 / RW262</strain>
    </source>
</reference>
<dbReference type="OrthoDB" id="2473397at2"/>
<accession>F2IB94</accession>
<reference evidence="2" key="2">
    <citation type="submission" date="2011-02" db="EMBL/GenBank/DDBJ databases">
        <title>The complete genome of Fluviicola taffensis DSM 16823.</title>
        <authorList>
            <consortium name="US DOE Joint Genome Institute (JGI-PGF)"/>
            <person name="Lucas S."/>
            <person name="Copeland A."/>
            <person name="Lapidus A."/>
            <person name="Bruce D."/>
            <person name="Goodwin L."/>
            <person name="Pitluck S."/>
            <person name="Kyrpides N."/>
            <person name="Mavromatis K."/>
            <person name="Ivanova N."/>
            <person name="Mikhailova N."/>
            <person name="Pagani I."/>
            <person name="Chertkov O."/>
            <person name="Detter J.C."/>
            <person name="Han C."/>
            <person name="Tapia R."/>
            <person name="Land M."/>
            <person name="Hauser L."/>
            <person name="Markowitz V."/>
            <person name="Cheng J.-F."/>
            <person name="Hugenholtz P."/>
            <person name="Woyke T."/>
            <person name="Wu D."/>
            <person name="Tindall B."/>
            <person name="Pomrenke H.G."/>
            <person name="Brambilla E."/>
            <person name="Klenk H.-P."/>
            <person name="Eisen J.A."/>
        </authorList>
    </citation>
    <scope>NUCLEOTIDE SEQUENCE [LARGE SCALE GENOMIC DNA]</scope>
    <source>
        <strain evidence="2">DSM 16823 / RW262 / RW262</strain>
    </source>
</reference>
<dbReference type="eggNOG" id="ENOG5032DQD">
    <property type="taxonomic scope" value="Bacteria"/>
</dbReference>
<keyword evidence="2" id="KW-1185">Reference proteome</keyword>
<dbReference type="KEGG" id="fte:Fluta_1185"/>
<dbReference type="Proteomes" id="UP000007463">
    <property type="component" value="Chromosome"/>
</dbReference>
<proteinExistence type="predicted"/>